<feature type="transmembrane region" description="Helical" evidence="2">
    <location>
        <begin position="67"/>
        <end position="92"/>
    </location>
</feature>
<name>A0A7H2BKV0_9MICC</name>
<feature type="region of interest" description="Disordered" evidence="1">
    <location>
        <begin position="1"/>
        <end position="22"/>
    </location>
</feature>
<feature type="transmembrane region" description="Helical" evidence="2">
    <location>
        <begin position="32"/>
        <end position="55"/>
    </location>
</feature>
<keyword evidence="2" id="KW-0472">Membrane</keyword>
<gene>
    <name evidence="3" type="ORF">IDM48_02340</name>
</gene>
<feature type="compositionally biased region" description="Polar residues" evidence="1">
    <location>
        <begin position="1"/>
        <end position="13"/>
    </location>
</feature>
<accession>A0A7H2BKV0</accession>
<keyword evidence="4" id="KW-1185">Reference proteome</keyword>
<dbReference type="KEGG" id="rama:IDM48_02340"/>
<evidence type="ECO:0000256" key="2">
    <source>
        <dbReference type="SAM" id="Phobius"/>
    </source>
</evidence>
<dbReference type="EMBL" id="CP061538">
    <property type="protein sequence ID" value="QNV40296.1"/>
    <property type="molecule type" value="Genomic_DNA"/>
</dbReference>
<protein>
    <recommendedName>
        <fullName evidence="5">Potassium transporter Trk</fullName>
    </recommendedName>
</protein>
<keyword evidence="2" id="KW-0812">Transmembrane</keyword>
<evidence type="ECO:0000313" key="4">
    <source>
        <dbReference type="Proteomes" id="UP000516421"/>
    </source>
</evidence>
<evidence type="ECO:0000256" key="1">
    <source>
        <dbReference type="SAM" id="MobiDB-lite"/>
    </source>
</evidence>
<proteinExistence type="predicted"/>
<evidence type="ECO:0008006" key="5">
    <source>
        <dbReference type="Google" id="ProtNLM"/>
    </source>
</evidence>
<dbReference type="AlphaFoldDB" id="A0A7H2BKV0"/>
<dbReference type="RefSeq" id="WP_151145306.1">
    <property type="nucleotide sequence ID" value="NZ_CP061538.1"/>
</dbReference>
<reference evidence="3 4" key="1">
    <citation type="submission" date="2020-09" db="EMBL/GenBank/DDBJ databases">
        <title>Investigation of environmental microbe.</title>
        <authorList>
            <person name="Ou Y."/>
            <person name="Kang Q."/>
        </authorList>
    </citation>
    <scope>NUCLEOTIDE SEQUENCE [LARGE SCALE GENOMIC DNA]</scope>
    <source>
        <strain evidence="3 4">KJZ-9</strain>
    </source>
</reference>
<evidence type="ECO:0000313" key="3">
    <source>
        <dbReference type="EMBL" id="QNV40296.1"/>
    </source>
</evidence>
<dbReference type="Proteomes" id="UP000516421">
    <property type="component" value="Chromosome"/>
</dbReference>
<keyword evidence="2" id="KW-1133">Transmembrane helix</keyword>
<organism evidence="3 4">
    <name type="scientific">Rothia amarae</name>
    <dbReference type="NCBI Taxonomy" id="169480"/>
    <lineage>
        <taxon>Bacteria</taxon>
        <taxon>Bacillati</taxon>
        <taxon>Actinomycetota</taxon>
        <taxon>Actinomycetes</taxon>
        <taxon>Micrococcales</taxon>
        <taxon>Micrococcaceae</taxon>
        <taxon>Rothia</taxon>
    </lineage>
</organism>
<sequence>MSTEQNTSPTSRTTHQDDHSDQIVSVRRAPSIPAFAITGGVIGLIVATLLTFIFTPTEMLTLDYSRSAVFGVLAVVIGAIGATVGIIIALILDRRSAKNPETLRAVETSDQ</sequence>